<dbReference type="GO" id="GO:0043721">
    <property type="term" value="F:4-hydroxybutanoyl-CoA dehydratase activity"/>
    <property type="evidence" value="ECO:0007669"/>
    <property type="project" value="UniProtKB-EC"/>
</dbReference>
<dbReference type="Gene3D" id="1.10.3140.10">
    <property type="entry name" value="4-hydroxybutyryl-coa dehydratase, domain 1"/>
    <property type="match status" value="1"/>
</dbReference>
<dbReference type="AlphaFoldDB" id="A0A174BQ24"/>
<gene>
    <name evidence="1" type="primary">abfD_1</name>
    <name evidence="1" type="ORF">ERS852411_00851</name>
</gene>
<evidence type="ECO:0000313" key="1">
    <source>
        <dbReference type="EMBL" id="CUO02844.1"/>
    </source>
</evidence>
<keyword evidence="1" id="KW-0456">Lyase</keyword>
<dbReference type="GO" id="GO:0016627">
    <property type="term" value="F:oxidoreductase activity, acting on the CH-CH group of donors"/>
    <property type="evidence" value="ECO:0007669"/>
    <property type="project" value="InterPro"/>
</dbReference>
<dbReference type="EMBL" id="CYZT01000036">
    <property type="protein sequence ID" value="CUO02844.1"/>
    <property type="molecule type" value="Genomic_DNA"/>
</dbReference>
<evidence type="ECO:0000313" key="2">
    <source>
        <dbReference type="Proteomes" id="UP000095746"/>
    </source>
</evidence>
<dbReference type="GO" id="GO:0016853">
    <property type="term" value="F:isomerase activity"/>
    <property type="evidence" value="ECO:0007669"/>
    <property type="project" value="UniProtKB-KW"/>
</dbReference>
<dbReference type="InterPro" id="IPR009100">
    <property type="entry name" value="AcylCoA_DH/oxidase_NM_dom_sf"/>
</dbReference>
<proteinExistence type="predicted"/>
<organism evidence="1 2">
    <name type="scientific">Flavonifractor plautii</name>
    <name type="common">Fusobacterium plautii</name>
    <dbReference type="NCBI Taxonomy" id="292800"/>
    <lineage>
        <taxon>Bacteria</taxon>
        <taxon>Bacillati</taxon>
        <taxon>Bacillota</taxon>
        <taxon>Clostridia</taxon>
        <taxon>Eubacteriales</taxon>
        <taxon>Oscillospiraceae</taxon>
        <taxon>Flavonifractor</taxon>
    </lineage>
</organism>
<dbReference type="Proteomes" id="UP000095746">
    <property type="component" value="Unassembled WGS sequence"/>
</dbReference>
<keyword evidence="1" id="KW-0413">Isomerase</keyword>
<reference evidence="1 2" key="1">
    <citation type="submission" date="2015-09" db="EMBL/GenBank/DDBJ databases">
        <authorList>
            <consortium name="Pathogen Informatics"/>
        </authorList>
    </citation>
    <scope>NUCLEOTIDE SEQUENCE [LARGE SCALE GENOMIC DNA]</scope>
    <source>
        <strain evidence="1 2">2789STDY5608854</strain>
    </source>
</reference>
<name>A0A174BQ24_FLAPL</name>
<protein>
    <submittedName>
        <fullName evidence="1">4-hydroxybutyryl-CoA dehydratase/vinylacetyl-CoA-Delta-isomerase</fullName>
        <ecNumber evidence="1">4.2.1.120</ecNumber>
    </submittedName>
</protein>
<dbReference type="EC" id="4.2.1.120" evidence="1"/>
<sequence>MTGEQYIESIRKLNMQVYMFGKKIENLVGY</sequence>
<dbReference type="SUPFAM" id="SSF56645">
    <property type="entry name" value="Acyl-CoA dehydrogenase NM domain-like"/>
    <property type="match status" value="1"/>
</dbReference>
<accession>A0A174BQ24</accession>